<organism evidence="5">
    <name type="scientific">Nilaparvata lugens</name>
    <name type="common">Brown planthopper</name>
    <dbReference type="NCBI Taxonomy" id="108931"/>
    <lineage>
        <taxon>Eukaryota</taxon>
        <taxon>Metazoa</taxon>
        <taxon>Ecdysozoa</taxon>
        <taxon>Arthropoda</taxon>
        <taxon>Hexapoda</taxon>
        <taxon>Insecta</taxon>
        <taxon>Pterygota</taxon>
        <taxon>Neoptera</taxon>
        <taxon>Paraneoptera</taxon>
        <taxon>Hemiptera</taxon>
        <taxon>Auchenorrhyncha</taxon>
        <taxon>Fulgoroidea</taxon>
        <taxon>Delphacidae</taxon>
        <taxon>Delphacinae</taxon>
        <taxon>Nilaparvata</taxon>
    </lineage>
</organism>
<dbReference type="PANTHER" id="PTHR10502">
    <property type="entry name" value="ANNEXIN"/>
    <property type="match status" value="1"/>
</dbReference>
<protein>
    <submittedName>
        <fullName evidence="5">Annexin</fullName>
    </submittedName>
</protein>
<comment type="similarity">
    <text evidence="1">Belongs to the annexin family.</text>
</comment>
<keyword evidence="2" id="KW-0677">Repeat</keyword>
<reference evidence="5" key="1">
    <citation type="submission" date="2017-06" db="EMBL/GenBank/DDBJ databases">
        <title>Secretome analysis and in planta expression of salivary proteins reveals a potential large effector repertoire of the brown planthopper, Nilaparvata lugens.</title>
        <authorList>
            <person name="Rao W."/>
            <person name="Zheng X."/>
            <person name="Liu B."/>
            <person name="Du B."/>
            <person name="He G."/>
        </authorList>
    </citation>
    <scope>NUCLEOTIDE SEQUENCE</scope>
</reference>
<keyword evidence="4" id="KW-0732">Signal</keyword>
<dbReference type="GO" id="GO:0005886">
    <property type="term" value="C:plasma membrane"/>
    <property type="evidence" value="ECO:0007669"/>
    <property type="project" value="TreeGrafter"/>
</dbReference>
<sequence>MRGVLVLCFCLFLVPEWILVISGPTGPTITEQKSDVKKDVADINAASRKDKIDLRKIIDILTKRTAKQRIAIKQAYSTTYKQSLPATLSGISDGKLKFLLMRLLYSPAEYAARTIRFSLNFNQDWSYMSVLCTTNADQLHKIVDTYKRVYNQDLVDELNQKMKIDSGKKFLRQMIEQVTGEVQNGRPVNGSDPNKFDSQMGCIPTKGGHCSIDKNGDLFNLLTLNSFQHISQFMEYYYNHNDHQAVYDLMSDNCGEGETKQGYLKILRFAFDPVAYSAVELYDGLTSQRDSRDGMDRIIISRSEVDLFDVQNSFFLIYDNATVAATIDTIYGTHDPDYTYALKNILTGNKV</sequence>
<evidence type="ECO:0000256" key="3">
    <source>
        <dbReference type="ARBA" id="ARBA00023216"/>
    </source>
</evidence>
<evidence type="ECO:0000256" key="4">
    <source>
        <dbReference type="SAM" id="SignalP"/>
    </source>
</evidence>
<keyword evidence="3" id="KW-0041">Annexin</keyword>
<dbReference type="GO" id="GO:0001786">
    <property type="term" value="F:phosphatidylserine binding"/>
    <property type="evidence" value="ECO:0007669"/>
    <property type="project" value="TreeGrafter"/>
</dbReference>
<dbReference type="EMBL" id="MF278732">
    <property type="protein sequence ID" value="ASL05038.1"/>
    <property type="molecule type" value="mRNA"/>
</dbReference>
<dbReference type="GO" id="GO:0005634">
    <property type="term" value="C:nucleus"/>
    <property type="evidence" value="ECO:0007669"/>
    <property type="project" value="TreeGrafter"/>
</dbReference>
<dbReference type="GO" id="GO:0005737">
    <property type="term" value="C:cytoplasm"/>
    <property type="evidence" value="ECO:0007669"/>
    <property type="project" value="TreeGrafter"/>
</dbReference>
<dbReference type="InterPro" id="IPR018502">
    <property type="entry name" value="Annexin_repeat"/>
</dbReference>
<evidence type="ECO:0000256" key="1">
    <source>
        <dbReference type="ARBA" id="ARBA00007831"/>
    </source>
</evidence>
<dbReference type="Pfam" id="PF00191">
    <property type="entry name" value="Annexin"/>
    <property type="match status" value="1"/>
</dbReference>
<dbReference type="GO" id="GO:0005544">
    <property type="term" value="F:calcium-dependent phospholipid binding"/>
    <property type="evidence" value="ECO:0007669"/>
    <property type="project" value="InterPro"/>
</dbReference>
<dbReference type="Gene3D" id="1.10.220.10">
    <property type="entry name" value="Annexin"/>
    <property type="match status" value="2"/>
</dbReference>
<evidence type="ECO:0000256" key="2">
    <source>
        <dbReference type="ARBA" id="ARBA00022737"/>
    </source>
</evidence>
<dbReference type="GO" id="GO:0005509">
    <property type="term" value="F:calcium ion binding"/>
    <property type="evidence" value="ECO:0007669"/>
    <property type="project" value="InterPro"/>
</dbReference>
<proteinExistence type="evidence at transcript level"/>
<name>A0A220XIJ8_NILLU</name>
<feature type="chain" id="PRO_5013279222" evidence="4">
    <location>
        <begin position="23"/>
        <end position="351"/>
    </location>
</feature>
<feature type="signal peptide" evidence="4">
    <location>
        <begin position="1"/>
        <end position="22"/>
    </location>
</feature>
<evidence type="ECO:0000313" key="5">
    <source>
        <dbReference type="EMBL" id="ASL05038.1"/>
    </source>
</evidence>
<dbReference type="PROSITE" id="PS51897">
    <property type="entry name" value="ANNEXIN_2"/>
    <property type="match status" value="1"/>
</dbReference>
<dbReference type="SUPFAM" id="SSF47874">
    <property type="entry name" value="Annexin"/>
    <property type="match status" value="1"/>
</dbReference>
<dbReference type="GO" id="GO:0012506">
    <property type="term" value="C:vesicle membrane"/>
    <property type="evidence" value="ECO:0007669"/>
    <property type="project" value="TreeGrafter"/>
</dbReference>
<dbReference type="OrthoDB" id="37886at2759"/>
<dbReference type="PANTHER" id="PTHR10502:SF102">
    <property type="entry name" value="ANNEXIN B11"/>
    <property type="match status" value="1"/>
</dbReference>
<dbReference type="InterPro" id="IPR037104">
    <property type="entry name" value="Annexin_sf"/>
</dbReference>
<dbReference type="AlphaFoldDB" id="A0A220XIJ8"/>
<accession>A0A220XIJ8</accession>